<evidence type="ECO:0000256" key="2">
    <source>
        <dbReference type="SAM" id="Coils"/>
    </source>
</evidence>
<feature type="non-terminal residue" evidence="5">
    <location>
        <position position="578"/>
    </location>
</feature>
<reference evidence="5" key="1">
    <citation type="journal article" date="2010" name="Nature">
        <title>The sequence and de novo assembly of the giant panda genome.</title>
        <authorList>
            <person name="Li R."/>
            <person name="Fan W."/>
            <person name="Tian G."/>
            <person name="Zhu H."/>
            <person name="He L."/>
            <person name="Cai J."/>
            <person name="Huang Q."/>
            <person name="Cai Q."/>
            <person name="Li B."/>
            <person name="Bai Y."/>
            <person name="Zhang Z."/>
            <person name="Zhang Y."/>
            <person name="Wang W."/>
            <person name="Li J."/>
            <person name="Wei F."/>
            <person name="Li H."/>
            <person name="Jian M."/>
            <person name="Li J."/>
            <person name="Zhang Z."/>
            <person name="Nielsen R."/>
            <person name="Li D."/>
            <person name="Gu W."/>
            <person name="Yang Z."/>
            <person name="Xuan Z."/>
            <person name="Ryder O.A."/>
            <person name="Leung F.C."/>
            <person name="Zhou Y."/>
            <person name="Cao J."/>
            <person name="Sun X."/>
            <person name="Fu Y."/>
            <person name="Fang X."/>
            <person name="Guo X."/>
            <person name="Wang B."/>
            <person name="Hou R."/>
            <person name="Shen F."/>
            <person name="Mu B."/>
            <person name="Ni P."/>
            <person name="Lin R."/>
            <person name="Qian W."/>
            <person name="Wang G."/>
            <person name="Yu C."/>
            <person name="Nie W."/>
            <person name="Wang J."/>
            <person name="Wu Z."/>
            <person name="Liang H."/>
            <person name="Min J."/>
            <person name="Wu Q."/>
            <person name="Cheng S."/>
            <person name="Ruan J."/>
            <person name="Wang M."/>
            <person name="Shi Z."/>
            <person name="Wen M."/>
            <person name="Liu B."/>
            <person name="Ren X."/>
            <person name="Zheng H."/>
            <person name="Dong D."/>
            <person name="Cook K."/>
            <person name="Shan G."/>
            <person name="Zhang H."/>
            <person name="Kosiol C."/>
            <person name="Xie X."/>
            <person name="Lu Z."/>
            <person name="Zheng H."/>
            <person name="Li Y."/>
            <person name="Steiner C.C."/>
            <person name="Lam T.T."/>
            <person name="Lin S."/>
            <person name="Zhang Q."/>
            <person name="Li G."/>
            <person name="Tian J."/>
            <person name="Gong T."/>
            <person name="Liu H."/>
            <person name="Zhang D."/>
            <person name="Fang L."/>
            <person name="Ye C."/>
            <person name="Zhang J."/>
            <person name="Hu W."/>
            <person name="Xu A."/>
            <person name="Ren Y."/>
            <person name="Zhang G."/>
            <person name="Bruford M.W."/>
            <person name="Li Q."/>
            <person name="Ma L."/>
            <person name="Guo Y."/>
            <person name="An N."/>
            <person name="Hu Y."/>
            <person name="Zheng Y."/>
            <person name="Shi Y."/>
            <person name="Li Z."/>
            <person name="Liu Q."/>
            <person name="Chen Y."/>
            <person name="Zhao J."/>
            <person name="Qu N."/>
            <person name="Zhao S."/>
            <person name="Tian F."/>
            <person name="Wang X."/>
            <person name="Wang H."/>
            <person name="Xu L."/>
            <person name="Liu X."/>
            <person name="Vinar T."/>
            <person name="Wang Y."/>
            <person name="Lam T.W."/>
            <person name="Yiu S.M."/>
            <person name="Liu S."/>
            <person name="Zhang H."/>
            <person name="Li D."/>
            <person name="Huang Y."/>
            <person name="Wang X."/>
            <person name="Yang G."/>
            <person name="Jiang Z."/>
            <person name="Wang J."/>
            <person name="Qin N."/>
            <person name="Li L."/>
            <person name="Li J."/>
            <person name="Bolund L."/>
            <person name="Kristiansen K."/>
            <person name="Wong G.K."/>
            <person name="Olson M."/>
            <person name="Zhang X."/>
            <person name="Li S."/>
            <person name="Yang H."/>
            <person name="Wang J."/>
            <person name="Wang J."/>
        </authorList>
    </citation>
    <scope>NUCLEOTIDE SEQUENCE [LARGE SCALE GENOMIC DNA]</scope>
</reference>
<evidence type="ECO:0000313" key="5">
    <source>
        <dbReference type="EMBL" id="EFB26559.1"/>
    </source>
</evidence>
<feature type="domain" description="SPATA31" evidence="4">
    <location>
        <begin position="1"/>
        <end position="81"/>
    </location>
</feature>
<comment type="similarity">
    <text evidence="1">Belongs to the SPATA31 family.</text>
</comment>
<feature type="region of interest" description="Disordered" evidence="3">
    <location>
        <begin position="195"/>
        <end position="315"/>
    </location>
</feature>
<dbReference type="PANTHER" id="PTHR21859:SF12">
    <property type="entry name" value="SPERMATOGENESIS-ASSOCIATED PROTEIN 31D1"/>
    <property type="match status" value="1"/>
</dbReference>
<dbReference type="PANTHER" id="PTHR21859">
    <property type="entry name" value="ACROSOME-SPECIFIC PROTEIN"/>
    <property type="match status" value="1"/>
</dbReference>
<feature type="non-terminal residue" evidence="5">
    <location>
        <position position="1"/>
    </location>
</feature>
<accession>D2I661</accession>
<feature type="compositionally biased region" description="Basic and acidic residues" evidence="3">
    <location>
        <begin position="28"/>
        <end position="37"/>
    </location>
</feature>
<dbReference type="AlphaFoldDB" id="D2I661"/>
<dbReference type="EMBL" id="GL194895">
    <property type="protein sequence ID" value="EFB26559.1"/>
    <property type="molecule type" value="Genomic_DNA"/>
</dbReference>
<organism evidence="5">
    <name type="scientific">Ailuropoda melanoleuca</name>
    <name type="common">Giant panda</name>
    <dbReference type="NCBI Taxonomy" id="9646"/>
    <lineage>
        <taxon>Eukaryota</taxon>
        <taxon>Metazoa</taxon>
        <taxon>Chordata</taxon>
        <taxon>Craniata</taxon>
        <taxon>Vertebrata</taxon>
        <taxon>Euteleostomi</taxon>
        <taxon>Mammalia</taxon>
        <taxon>Eutheria</taxon>
        <taxon>Laurasiatheria</taxon>
        <taxon>Carnivora</taxon>
        <taxon>Caniformia</taxon>
        <taxon>Ursidae</taxon>
        <taxon>Ailuropoda</taxon>
    </lineage>
</organism>
<feature type="compositionally biased region" description="Basic and acidic residues" evidence="3">
    <location>
        <begin position="233"/>
        <end position="246"/>
    </location>
</feature>
<feature type="coiled-coil region" evidence="2">
    <location>
        <begin position="343"/>
        <end position="370"/>
    </location>
</feature>
<feature type="compositionally biased region" description="Basic and acidic residues" evidence="3">
    <location>
        <begin position="1"/>
        <end position="10"/>
    </location>
</feature>
<proteinExistence type="inferred from homology"/>
<protein>
    <recommendedName>
        <fullName evidence="4">SPATA31 domain-containing protein</fullName>
    </recommendedName>
</protein>
<evidence type="ECO:0000259" key="4">
    <source>
        <dbReference type="Pfam" id="PF14650"/>
    </source>
</evidence>
<name>D2I661_AILME</name>
<gene>
    <name evidence="5" type="ORF">PANDA_021238</name>
</gene>
<dbReference type="InterPro" id="IPR039509">
    <property type="entry name" value="SPATA31"/>
</dbReference>
<dbReference type="Pfam" id="PF14650">
    <property type="entry name" value="FAM75"/>
    <property type="match status" value="1"/>
</dbReference>
<sequence>QRHHPEKGPKDYLLTDPESSSDNDMGYDCEKELRSPSEKNLTVSVETAGQRQLENALKIHQSKKFKEISEGQLPGTVHSSWHSMKQPLLLSEKSHTEVKQKSLSPSVAEDCSLNTFQELPFVESRAQQMLEAHIKRFRKTMTWGLPPRVLESIQLFKSMEATSRSSFSSSINLISEVNSKPGGFNSLRGSSKYLHGDKAGTANSAPILDRPLPATSTVAKEEQRIPWQSPSDNNHDLAGDVQKIDGRQTCTPVKHDTVGNRRPPKLPARQAGARHEPKDKSANSSSRGGKQQGKKMKNLEPAAVSTMSREPRSAPIAKVNDKVKTTVPMKRPQQNISIYQDQKPMKEQLIHELKEKLKRKESQAQAQCTALPPAADILIDKASLTHAHDVSTGDKGASQVLHVHPEDTRINREKQQEPWVPRHVLGKCQNNLPPAVMTMSSKAQELGGGDAGLGTSQHRRYSFPTEDVALKNRFSTNHVVLKEKLESKPSQTLSQKGQPPSESFFRKKMKEFEIWINNAVKYKNENFQEKSRPLSVESRGLRNGQTAFAGMTKAQKITPDIGKFLEEKKGCRHPTDST</sequence>
<feature type="region of interest" description="Disordered" evidence="3">
    <location>
        <begin position="1"/>
        <end position="42"/>
    </location>
</feature>
<evidence type="ECO:0000256" key="1">
    <source>
        <dbReference type="ARBA" id="ARBA00035009"/>
    </source>
</evidence>
<dbReference type="InParanoid" id="D2I661"/>
<keyword evidence="2" id="KW-0175">Coiled coil</keyword>
<evidence type="ECO:0000256" key="3">
    <source>
        <dbReference type="SAM" id="MobiDB-lite"/>
    </source>
</evidence>